<dbReference type="EC" id="2.7.1.30" evidence="9"/>
<dbReference type="SUPFAM" id="SSF53067">
    <property type="entry name" value="Actin-like ATPase domain"/>
    <property type="match status" value="2"/>
</dbReference>
<evidence type="ECO:0000256" key="2">
    <source>
        <dbReference type="ARBA" id="ARBA00009156"/>
    </source>
</evidence>
<dbReference type="NCBIfam" id="TIGR01311">
    <property type="entry name" value="glycerol_kin"/>
    <property type="match status" value="1"/>
</dbReference>
<dbReference type="Pfam" id="PF00370">
    <property type="entry name" value="FGGY_N"/>
    <property type="match status" value="1"/>
</dbReference>
<dbReference type="InterPro" id="IPR043129">
    <property type="entry name" value="ATPase_NBD"/>
</dbReference>
<dbReference type="PIRSF" id="PIRSF000538">
    <property type="entry name" value="GlpK"/>
    <property type="match status" value="1"/>
</dbReference>
<keyword evidence="14" id="KW-1185">Reference proteome</keyword>
<feature type="binding site" evidence="9">
    <location>
        <position position="414"/>
    </location>
    <ligand>
        <name>ADP</name>
        <dbReference type="ChEBI" id="CHEBI:456216"/>
    </ligand>
</feature>
<dbReference type="InterPro" id="IPR018483">
    <property type="entry name" value="Carb_kinase_FGGY_CS"/>
</dbReference>
<dbReference type="OrthoDB" id="9805576at2"/>
<feature type="binding site" evidence="9">
    <location>
        <position position="13"/>
    </location>
    <ligand>
        <name>ADP</name>
        <dbReference type="ChEBI" id="CHEBI:456216"/>
    </ligand>
</feature>
<comment type="function">
    <text evidence="9">Key enzyme in the regulation of glycerol uptake and metabolism. Catalyzes the phosphorylation of glycerol to yield sn-glycerol 3-phosphate.</text>
</comment>
<evidence type="ECO:0000259" key="11">
    <source>
        <dbReference type="Pfam" id="PF00370"/>
    </source>
</evidence>
<keyword evidence="5 9" id="KW-0418">Kinase</keyword>
<organism evidence="13 14">
    <name type="scientific">Gemmobacter aquatilis</name>
    <dbReference type="NCBI Taxonomy" id="933059"/>
    <lineage>
        <taxon>Bacteria</taxon>
        <taxon>Pseudomonadati</taxon>
        <taxon>Pseudomonadota</taxon>
        <taxon>Alphaproteobacteria</taxon>
        <taxon>Rhodobacterales</taxon>
        <taxon>Paracoccaceae</taxon>
        <taxon>Gemmobacter</taxon>
    </lineage>
</organism>
<feature type="binding site" evidence="9">
    <location>
        <position position="13"/>
    </location>
    <ligand>
        <name>ATP</name>
        <dbReference type="ChEBI" id="CHEBI:30616"/>
    </ligand>
</feature>
<evidence type="ECO:0000313" key="14">
    <source>
        <dbReference type="Proteomes" id="UP000198761"/>
    </source>
</evidence>
<feature type="binding site" evidence="9">
    <location>
        <position position="266"/>
    </location>
    <ligand>
        <name>ATP</name>
        <dbReference type="ChEBI" id="CHEBI:30616"/>
    </ligand>
</feature>
<dbReference type="CDD" id="cd07786">
    <property type="entry name" value="FGGY_EcGK_like"/>
    <property type="match status" value="1"/>
</dbReference>
<dbReference type="EMBL" id="FOCE01000015">
    <property type="protein sequence ID" value="SEO21589.1"/>
    <property type="molecule type" value="Genomic_DNA"/>
</dbReference>
<comment type="catalytic activity">
    <reaction evidence="8 9">
        <text>glycerol + ATP = sn-glycerol 3-phosphate + ADP + H(+)</text>
        <dbReference type="Rhea" id="RHEA:21644"/>
        <dbReference type="ChEBI" id="CHEBI:15378"/>
        <dbReference type="ChEBI" id="CHEBI:17754"/>
        <dbReference type="ChEBI" id="CHEBI:30616"/>
        <dbReference type="ChEBI" id="CHEBI:57597"/>
        <dbReference type="ChEBI" id="CHEBI:456216"/>
        <dbReference type="EC" id="2.7.1.30"/>
    </reaction>
</comment>
<feature type="binding site" evidence="9">
    <location>
        <position position="309"/>
    </location>
    <ligand>
        <name>ADP</name>
        <dbReference type="ChEBI" id="CHEBI:456216"/>
    </ligand>
</feature>
<feature type="binding site" evidence="9">
    <location>
        <position position="135"/>
    </location>
    <ligand>
        <name>sn-glycerol 3-phosphate</name>
        <dbReference type="ChEBI" id="CHEBI:57597"/>
    </ligand>
</feature>
<dbReference type="InterPro" id="IPR000577">
    <property type="entry name" value="Carb_kinase_FGGY"/>
</dbReference>
<dbReference type="FunFam" id="3.30.420.40:FF:000008">
    <property type="entry name" value="Glycerol kinase"/>
    <property type="match status" value="1"/>
</dbReference>
<dbReference type="GO" id="GO:0005829">
    <property type="term" value="C:cytosol"/>
    <property type="evidence" value="ECO:0007669"/>
    <property type="project" value="TreeGrafter"/>
</dbReference>
<dbReference type="PROSITE" id="PS00933">
    <property type="entry name" value="FGGY_KINASES_1"/>
    <property type="match status" value="1"/>
</dbReference>
<feature type="binding site" evidence="9">
    <location>
        <position position="14"/>
    </location>
    <ligand>
        <name>ATP</name>
        <dbReference type="ChEBI" id="CHEBI:30616"/>
    </ligand>
</feature>
<evidence type="ECO:0000313" key="13">
    <source>
        <dbReference type="EMBL" id="SEO21589.1"/>
    </source>
</evidence>
<evidence type="ECO:0000256" key="5">
    <source>
        <dbReference type="ARBA" id="ARBA00022777"/>
    </source>
</evidence>
<sequence length="501" mass="54680">MTQSYVMALDEGTSSARAILFDRGGNIVAMSQREFRQIYPRPGWVEHDANEIWSTQLSVAREAIQQAGIAPEQVAAIGITNQRETCVVWDRRTGQPLHNALVWQDRRTSGTCDSLKARGLEHYVKENTGLVIDAYFSGTKLAWVLDHVPGARERAERGELAAGTIDTWLIWNLTGGRVHVTDASNASRTLLFNIRSGDWDDRLLAELNVPRSILPDVRDSSEVYGTTDPDLFGAAIPVASSIGDQQGALFGQSCFGAGQVKATYGTGGTLLMNTGEVPVFSDNGLLTTVAWRMGGKLEYALEGTLFSVGTVVQWLRDELKLIHSAAETEPAALEVPDTNGVYVVPAFTGLSAPFWDQYARGTIVGITRGANRNHLIRASLESMTYQIRDVIGRMEADSGIALAELKVDGGAAMNNFVLQFQADQLGVAVLRPTVIDTTARGAAFLAGLAVGYWTDRADLSSAFLLDRQFTPSQDRAAADKLYRGWNRAVDRARDWADHDQD</sequence>
<evidence type="ECO:0000256" key="9">
    <source>
        <dbReference type="HAMAP-Rule" id="MF_00186"/>
    </source>
</evidence>
<feature type="binding site" evidence="9">
    <location>
        <position position="17"/>
    </location>
    <ligand>
        <name>ADP</name>
        <dbReference type="ChEBI" id="CHEBI:456216"/>
    </ligand>
</feature>
<comment type="pathway">
    <text evidence="1 9">Polyol metabolism; glycerol degradation via glycerol kinase pathway; sn-glycerol 3-phosphate from glycerol: step 1/1.</text>
</comment>
<evidence type="ECO:0000256" key="8">
    <source>
        <dbReference type="ARBA" id="ARBA00052101"/>
    </source>
</evidence>
<dbReference type="PANTHER" id="PTHR10196">
    <property type="entry name" value="SUGAR KINASE"/>
    <property type="match status" value="1"/>
</dbReference>
<dbReference type="PANTHER" id="PTHR10196:SF69">
    <property type="entry name" value="GLYCEROL KINASE"/>
    <property type="match status" value="1"/>
</dbReference>
<feature type="binding site" evidence="9">
    <location>
        <position position="84"/>
    </location>
    <ligand>
        <name>sn-glycerol 3-phosphate</name>
        <dbReference type="ChEBI" id="CHEBI:57597"/>
    </ligand>
</feature>
<dbReference type="InterPro" id="IPR018484">
    <property type="entry name" value="FGGY_N"/>
</dbReference>
<dbReference type="PROSITE" id="PS00445">
    <property type="entry name" value="FGGY_KINASES_2"/>
    <property type="match status" value="1"/>
</dbReference>
<dbReference type="Pfam" id="PF02782">
    <property type="entry name" value="FGGY_C"/>
    <property type="match status" value="1"/>
</dbReference>
<dbReference type="GO" id="GO:0005524">
    <property type="term" value="F:ATP binding"/>
    <property type="evidence" value="ECO:0007669"/>
    <property type="project" value="UniProtKB-UniRule"/>
</dbReference>
<feature type="binding site" evidence="9">
    <location>
        <position position="15"/>
    </location>
    <ligand>
        <name>ATP</name>
        <dbReference type="ChEBI" id="CHEBI:30616"/>
    </ligand>
</feature>
<dbReference type="RefSeq" id="WP_091303507.1">
    <property type="nucleotide sequence ID" value="NZ_FOCE01000015.1"/>
</dbReference>
<evidence type="ECO:0000259" key="12">
    <source>
        <dbReference type="Pfam" id="PF02782"/>
    </source>
</evidence>
<feature type="binding site" evidence="9">
    <location>
        <position position="83"/>
    </location>
    <ligand>
        <name>glycerol</name>
        <dbReference type="ChEBI" id="CHEBI:17754"/>
    </ligand>
</feature>
<keyword evidence="3 9" id="KW-0808">Transferase</keyword>
<dbReference type="HAMAP" id="MF_00186">
    <property type="entry name" value="Glycerol_kin"/>
    <property type="match status" value="1"/>
</dbReference>
<dbReference type="Gene3D" id="3.30.420.40">
    <property type="match status" value="2"/>
</dbReference>
<feature type="binding site" evidence="9">
    <location>
        <position position="266"/>
    </location>
    <ligand>
        <name>ADP</name>
        <dbReference type="ChEBI" id="CHEBI:456216"/>
    </ligand>
</feature>
<feature type="binding site" evidence="9">
    <location>
        <position position="84"/>
    </location>
    <ligand>
        <name>glycerol</name>
        <dbReference type="ChEBI" id="CHEBI:17754"/>
    </ligand>
</feature>
<dbReference type="STRING" id="933059.SAMN04488103_11512"/>
<evidence type="ECO:0000256" key="3">
    <source>
        <dbReference type="ARBA" id="ARBA00022679"/>
    </source>
</evidence>
<comment type="activity regulation">
    <text evidence="9">Inhibited by fructose 1,6-bisphosphate (FBP).</text>
</comment>
<dbReference type="GO" id="GO:0006072">
    <property type="term" value="P:glycerol-3-phosphate metabolic process"/>
    <property type="evidence" value="ECO:0007669"/>
    <property type="project" value="InterPro"/>
</dbReference>
<evidence type="ECO:0000256" key="1">
    <source>
        <dbReference type="ARBA" id="ARBA00005190"/>
    </source>
</evidence>
<evidence type="ECO:0000256" key="4">
    <source>
        <dbReference type="ARBA" id="ARBA00022741"/>
    </source>
</evidence>
<feature type="binding site" evidence="9">
    <location>
        <position position="244"/>
    </location>
    <ligand>
        <name>sn-glycerol 3-phosphate</name>
        <dbReference type="ChEBI" id="CHEBI:57597"/>
    </ligand>
</feature>
<feature type="binding site" evidence="9">
    <location>
        <position position="244"/>
    </location>
    <ligand>
        <name>glycerol</name>
        <dbReference type="ChEBI" id="CHEBI:17754"/>
    </ligand>
</feature>
<dbReference type="GO" id="GO:0019563">
    <property type="term" value="P:glycerol catabolic process"/>
    <property type="evidence" value="ECO:0007669"/>
    <property type="project" value="UniProtKB-UniRule"/>
</dbReference>
<evidence type="ECO:0000256" key="10">
    <source>
        <dbReference type="RuleBase" id="RU003733"/>
    </source>
</evidence>
<keyword evidence="6 9" id="KW-0319">Glycerol metabolism</keyword>
<feature type="binding site" evidence="9">
    <location>
        <position position="410"/>
    </location>
    <ligand>
        <name>ATP</name>
        <dbReference type="ChEBI" id="CHEBI:30616"/>
    </ligand>
</feature>
<evidence type="ECO:0000256" key="7">
    <source>
        <dbReference type="ARBA" id="ARBA00022840"/>
    </source>
</evidence>
<keyword evidence="7 9" id="KW-0067">ATP-binding</keyword>
<accession>A0A1H8MWC8</accession>
<dbReference type="UniPathway" id="UPA00618">
    <property type="reaction ID" value="UER00672"/>
</dbReference>
<dbReference type="AlphaFoldDB" id="A0A1H8MWC8"/>
<feature type="binding site" evidence="9">
    <location>
        <position position="83"/>
    </location>
    <ligand>
        <name>sn-glycerol 3-phosphate</name>
        <dbReference type="ChEBI" id="CHEBI:57597"/>
    </ligand>
</feature>
<keyword evidence="4 9" id="KW-0547">Nucleotide-binding</keyword>
<dbReference type="Proteomes" id="UP000198761">
    <property type="component" value="Unassembled WGS sequence"/>
</dbReference>
<comment type="similarity">
    <text evidence="2 9 10">Belongs to the FGGY kinase family.</text>
</comment>
<name>A0A1H8MWC8_9RHOB</name>
<dbReference type="FunFam" id="3.30.420.40:FF:000007">
    <property type="entry name" value="Glycerol kinase"/>
    <property type="match status" value="1"/>
</dbReference>
<reference evidence="13 14" key="1">
    <citation type="submission" date="2016-10" db="EMBL/GenBank/DDBJ databases">
        <authorList>
            <person name="de Groot N.N."/>
        </authorList>
    </citation>
    <scope>NUCLEOTIDE SEQUENCE [LARGE SCALE GENOMIC DNA]</scope>
    <source>
        <strain evidence="13 14">DSM 3857</strain>
    </source>
</reference>
<proteinExistence type="inferred from homology"/>
<feature type="binding site" evidence="9">
    <location>
        <position position="313"/>
    </location>
    <ligand>
        <name>ATP</name>
        <dbReference type="ChEBI" id="CHEBI:30616"/>
    </ligand>
</feature>
<dbReference type="NCBIfam" id="NF000756">
    <property type="entry name" value="PRK00047.1"/>
    <property type="match status" value="1"/>
</dbReference>
<dbReference type="InterPro" id="IPR005999">
    <property type="entry name" value="Glycerol_kin"/>
</dbReference>
<feature type="binding site" evidence="9">
    <location>
        <position position="135"/>
    </location>
    <ligand>
        <name>glycerol</name>
        <dbReference type="ChEBI" id="CHEBI:17754"/>
    </ligand>
</feature>
<feature type="binding site" evidence="9">
    <location>
        <position position="245"/>
    </location>
    <ligand>
        <name>glycerol</name>
        <dbReference type="ChEBI" id="CHEBI:17754"/>
    </ligand>
</feature>
<evidence type="ECO:0000256" key="6">
    <source>
        <dbReference type="ARBA" id="ARBA00022798"/>
    </source>
</evidence>
<feature type="domain" description="Carbohydrate kinase FGGY C-terminal" evidence="12">
    <location>
        <begin position="261"/>
        <end position="449"/>
    </location>
</feature>
<feature type="binding site" evidence="9">
    <location>
        <position position="410"/>
    </location>
    <ligand>
        <name>ADP</name>
        <dbReference type="ChEBI" id="CHEBI:456216"/>
    </ligand>
</feature>
<feature type="binding site" evidence="9">
    <location>
        <position position="309"/>
    </location>
    <ligand>
        <name>ATP</name>
        <dbReference type="ChEBI" id="CHEBI:30616"/>
    </ligand>
</feature>
<gene>
    <name evidence="9" type="primary">glpK</name>
    <name evidence="13" type="ORF">SAMN04488103_11512</name>
</gene>
<protein>
    <recommendedName>
        <fullName evidence="9">Glycerol kinase</fullName>
        <ecNumber evidence="9">2.7.1.30</ecNumber>
    </recommendedName>
    <alternativeName>
        <fullName evidence="9">ATP:glycerol 3-phosphotransferase</fullName>
    </alternativeName>
    <alternativeName>
        <fullName evidence="9">Glycerokinase</fullName>
        <shortName evidence="9">GK</shortName>
    </alternativeName>
</protein>
<feature type="domain" description="Carbohydrate kinase FGGY N-terminal" evidence="11">
    <location>
        <begin position="5"/>
        <end position="251"/>
    </location>
</feature>
<dbReference type="GO" id="GO:0004370">
    <property type="term" value="F:glycerol kinase activity"/>
    <property type="evidence" value="ECO:0007669"/>
    <property type="project" value="UniProtKB-UniRule"/>
</dbReference>
<feature type="binding site" evidence="9">
    <location>
        <position position="13"/>
    </location>
    <ligand>
        <name>sn-glycerol 3-phosphate</name>
        <dbReference type="ChEBI" id="CHEBI:57597"/>
    </ligand>
</feature>
<dbReference type="InterPro" id="IPR018485">
    <property type="entry name" value="FGGY_C"/>
</dbReference>